<name>A0A8S3WHY3_PARAO</name>
<dbReference type="Proteomes" id="UP000691718">
    <property type="component" value="Unassembled WGS sequence"/>
</dbReference>
<reference evidence="2" key="1">
    <citation type="submission" date="2021-04" db="EMBL/GenBank/DDBJ databases">
        <authorList>
            <person name="Tunstrom K."/>
        </authorList>
    </citation>
    <scope>NUCLEOTIDE SEQUENCE</scope>
</reference>
<protein>
    <submittedName>
        <fullName evidence="2">(apollo) hypothetical protein</fullName>
    </submittedName>
</protein>
<evidence type="ECO:0000313" key="2">
    <source>
        <dbReference type="EMBL" id="CAG4960847.1"/>
    </source>
</evidence>
<feature type="signal peptide" evidence="1">
    <location>
        <begin position="1"/>
        <end position="34"/>
    </location>
</feature>
<sequence length="346" mass="38891">MSASVPGDTESRAKVRMQLATGFVLALLIGLASAAPVSNEKHGKFVVTREFFPESLVVYSGEHEIVNIFVPLNGLNYAEKPDDDRKIILFFVEADEDDSGKRIDQGLYVLKDGVPKKLLDHGRDASAANDDSQEVYFAAEDGIYLYNPEENSAEKYGTVSDSIIGIAKENNSDVIYILTEDFEVFRVSEAGEKKEKIEEIVGAQQIVLDYKNNLYFYDADKQPFVYSKDGVKKIEGTPEHAVKAHLLKPSLYTEDSVPFIVDGKIYILYADGSAQPFDIEIAPDAQPSAYSMETMLMQYYALDNKIYEFDIMDIMIDGILNTMKEILQHYMDIIQEILAMEIFNSK</sequence>
<organism evidence="2 3">
    <name type="scientific">Parnassius apollo</name>
    <name type="common">Apollo butterfly</name>
    <name type="synonym">Papilio apollo</name>
    <dbReference type="NCBI Taxonomy" id="110799"/>
    <lineage>
        <taxon>Eukaryota</taxon>
        <taxon>Metazoa</taxon>
        <taxon>Ecdysozoa</taxon>
        <taxon>Arthropoda</taxon>
        <taxon>Hexapoda</taxon>
        <taxon>Insecta</taxon>
        <taxon>Pterygota</taxon>
        <taxon>Neoptera</taxon>
        <taxon>Endopterygota</taxon>
        <taxon>Lepidoptera</taxon>
        <taxon>Glossata</taxon>
        <taxon>Ditrysia</taxon>
        <taxon>Papilionoidea</taxon>
        <taxon>Papilionidae</taxon>
        <taxon>Parnassiinae</taxon>
        <taxon>Parnassini</taxon>
        <taxon>Parnassius</taxon>
        <taxon>Parnassius</taxon>
    </lineage>
</organism>
<dbReference type="EMBL" id="CAJQZP010000419">
    <property type="protein sequence ID" value="CAG4960847.1"/>
    <property type="molecule type" value="Genomic_DNA"/>
</dbReference>
<dbReference type="AlphaFoldDB" id="A0A8S3WHY3"/>
<feature type="chain" id="PRO_5035886578" evidence="1">
    <location>
        <begin position="35"/>
        <end position="346"/>
    </location>
</feature>
<evidence type="ECO:0000256" key="1">
    <source>
        <dbReference type="SAM" id="SignalP"/>
    </source>
</evidence>
<accession>A0A8S3WHY3</accession>
<keyword evidence="3" id="KW-1185">Reference proteome</keyword>
<evidence type="ECO:0000313" key="3">
    <source>
        <dbReference type="Proteomes" id="UP000691718"/>
    </source>
</evidence>
<proteinExistence type="predicted"/>
<comment type="caution">
    <text evidence="2">The sequence shown here is derived from an EMBL/GenBank/DDBJ whole genome shotgun (WGS) entry which is preliminary data.</text>
</comment>
<gene>
    <name evidence="2" type="ORF">PAPOLLO_LOCUS6438</name>
</gene>
<keyword evidence="1" id="KW-0732">Signal</keyword>
<dbReference type="OrthoDB" id="7071878at2759"/>